<keyword evidence="3" id="KW-0677">Repeat</keyword>
<dbReference type="EMBL" id="CACRXK020008929">
    <property type="protein sequence ID" value="CAB4016000.1"/>
    <property type="molecule type" value="Genomic_DNA"/>
</dbReference>
<dbReference type="AlphaFoldDB" id="A0A7D9EQI9"/>
<keyword evidence="2" id="KW-0812">Transmembrane</keyword>
<dbReference type="Pfam" id="PF16165">
    <property type="entry name" value="Ferlin_C"/>
    <property type="match status" value="1"/>
</dbReference>
<dbReference type="OrthoDB" id="5987665at2759"/>
<dbReference type="PANTHER" id="PTHR12546:SF33">
    <property type="entry name" value="SPERM VESICLE FUSION PROTEIN FER-1"/>
    <property type="match status" value="1"/>
</dbReference>
<dbReference type="Proteomes" id="UP001152795">
    <property type="component" value="Unassembled WGS sequence"/>
</dbReference>
<dbReference type="InterPro" id="IPR037721">
    <property type="entry name" value="Ferlin"/>
</dbReference>
<evidence type="ECO:0000256" key="2">
    <source>
        <dbReference type="ARBA" id="ARBA00022692"/>
    </source>
</evidence>
<accession>A0A7D9EQI9</accession>
<keyword evidence="5" id="KW-0472">Membrane</keyword>
<comment type="caution">
    <text evidence="6">The sequence shown here is derived from an EMBL/GenBank/DDBJ whole genome shotgun (WGS) entry which is preliminary data.</text>
</comment>
<protein>
    <submittedName>
        <fullName evidence="6">Myoferlin-like</fullName>
    </submittedName>
</protein>
<evidence type="ECO:0000313" key="6">
    <source>
        <dbReference type="EMBL" id="CAB4016000.1"/>
    </source>
</evidence>
<evidence type="ECO:0000256" key="5">
    <source>
        <dbReference type="ARBA" id="ARBA00023136"/>
    </source>
</evidence>
<gene>
    <name evidence="6" type="ORF">PACLA_8A083892</name>
</gene>
<reference evidence="6" key="1">
    <citation type="submission" date="2020-04" db="EMBL/GenBank/DDBJ databases">
        <authorList>
            <person name="Alioto T."/>
            <person name="Alioto T."/>
            <person name="Gomez Garrido J."/>
        </authorList>
    </citation>
    <scope>NUCLEOTIDE SEQUENCE</scope>
    <source>
        <strain evidence="6">A484AB</strain>
    </source>
</reference>
<dbReference type="GO" id="GO:0007009">
    <property type="term" value="P:plasma membrane organization"/>
    <property type="evidence" value="ECO:0007669"/>
    <property type="project" value="TreeGrafter"/>
</dbReference>
<organism evidence="6 7">
    <name type="scientific">Paramuricea clavata</name>
    <name type="common">Red gorgonian</name>
    <name type="synonym">Violescent sea-whip</name>
    <dbReference type="NCBI Taxonomy" id="317549"/>
    <lineage>
        <taxon>Eukaryota</taxon>
        <taxon>Metazoa</taxon>
        <taxon>Cnidaria</taxon>
        <taxon>Anthozoa</taxon>
        <taxon>Octocorallia</taxon>
        <taxon>Malacalcyonacea</taxon>
        <taxon>Plexauridae</taxon>
        <taxon>Paramuricea</taxon>
    </lineage>
</organism>
<dbReference type="GO" id="GO:0016020">
    <property type="term" value="C:membrane"/>
    <property type="evidence" value="ECO:0007669"/>
    <property type="project" value="UniProtKB-SubCell"/>
</dbReference>
<dbReference type="InterPro" id="IPR032362">
    <property type="entry name" value="Ferlin_C"/>
</dbReference>
<proteinExistence type="predicted"/>
<dbReference type="PANTHER" id="PTHR12546">
    <property type="entry name" value="FER-1-LIKE"/>
    <property type="match status" value="1"/>
</dbReference>
<keyword evidence="7" id="KW-1185">Reference proteome</keyword>
<feature type="non-terminal residue" evidence="6">
    <location>
        <position position="96"/>
    </location>
</feature>
<dbReference type="GO" id="GO:0061025">
    <property type="term" value="P:membrane fusion"/>
    <property type="evidence" value="ECO:0007669"/>
    <property type="project" value="TreeGrafter"/>
</dbReference>
<evidence type="ECO:0000256" key="3">
    <source>
        <dbReference type="ARBA" id="ARBA00022737"/>
    </source>
</evidence>
<evidence type="ECO:0000256" key="1">
    <source>
        <dbReference type="ARBA" id="ARBA00004370"/>
    </source>
</evidence>
<keyword evidence="4" id="KW-1133">Transmembrane helix</keyword>
<sequence>GKVELSLELLEEKDAKERPVGKGQSKPNQHPVLDKPQRPATSFLWILNPWKSFRYIIWSHFKWYFVIAVVLILIVLLFALFIYSAPGYSVKKLFNA</sequence>
<name>A0A7D9EQI9_PARCT</name>
<evidence type="ECO:0000313" key="7">
    <source>
        <dbReference type="Proteomes" id="UP001152795"/>
    </source>
</evidence>
<comment type="subcellular location">
    <subcellularLocation>
        <location evidence="1">Membrane</location>
    </subcellularLocation>
</comment>
<evidence type="ECO:0000256" key="4">
    <source>
        <dbReference type="ARBA" id="ARBA00022989"/>
    </source>
</evidence>